<name>A0A2D6YJ07_9DELT</name>
<dbReference type="EMBL" id="NZEX01000081">
    <property type="protein sequence ID" value="MAH63159.1"/>
    <property type="molecule type" value="Genomic_DNA"/>
</dbReference>
<evidence type="ECO:0000313" key="3">
    <source>
        <dbReference type="EMBL" id="MAH63159.1"/>
    </source>
</evidence>
<organism evidence="3 4">
    <name type="scientific">SAR324 cluster bacterium</name>
    <dbReference type="NCBI Taxonomy" id="2024889"/>
    <lineage>
        <taxon>Bacteria</taxon>
        <taxon>Deltaproteobacteria</taxon>
        <taxon>SAR324 cluster</taxon>
    </lineage>
</organism>
<protein>
    <submittedName>
        <fullName evidence="3">Alpha/beta hydrolase</fullName>
    </submittedName>
</protein>
<accession>A0A2D6YJ07</accession>
<dbReference type="InterPro" id="IPR049492">
    <property type="entry name" value="BD-FAE-like_dom"/>
</dbReference>
<proteinExistence type="predicted"/>
<feature type="domain" description="BD-FAE-like" evidence="2">
    <location>
        <begin position="33"/>
        <end position="223"/>
    </location>
</feature>
<evidence type="ECO:0000256" key="1">
    <source>
        <dbReference type="ARBA" id="ARBA00022801"/>
    </source>
</evidence>
<dbReference type="SUPFAM" id="SSF53474">
    <property type="entry name" value="alpha/beta-Hydrolases"/>
    <property type="match status" value="1"/>
</dbReference>
<evidence type="ECO:0000313" key="4">
    <source>
        <dbReference type="Proteomes" id="UP000226525"/>
    </source>
</evidence>
<dbReference type="Gene3D" id="3.40.50.1820">
    <property type="entry name" value="alpha/beta hydrolase"/>
    <property type="match status" value="1"/>
</dbReference>
<dbReference type="GO" id="GO:0016787">
    <property type="term" value="F:hydrolase activity"/>
    <property type="evidence" value="ECO:0007669"/>
    <property type="project" value="UniProtKB-KW"/>
</dbReference>
<dbReference type="Pfam" id="PF20434">
    <property type="entry name" value="BD-FAE"/>
    <property type="match status" value="1"/>
</dbReference>
<gene>
    <name evidence="3" type="ORF">CMN54_06900</name>
</gene>
<dbReference type="AlphaFoldDB" id="A0A2D6YJ07"/>
<sequence length="276" mass="30558">MKNCLTREEYGQFPAVEPDLRLSYGMKADQFGDLYLPSGEGLYPVVILLHGGCWRNRFGLEPLGRVAQVLRQIGIAVWNLEYQRLGQGGGWPSTMQDVARGTDYLRLLAKIYPLDLQQVIAVGHSAGGHLGLWLSARFHLPSGSELYFPDPLKLKGVLSLAGVADLVRGVAFNICQGACTELVGGFPDEVPERYQQASPCQMGPCNVPQIHLVGEYDEIVSAKMVQEDVIELRTQTPNALINFEMIPEIGHFELVDPTSAVWPIVYKAIMKLLHLE</sequence>
<reference evidence="4" key="1">
    <citation type="submission" date="2017-09" db="EMBL/GenBank/DDBJ databases">
        <title>The Reconstruction of 2,631 Draft Metagenome-Assembled Genomes from the Global Oceans.</title>
        <authorList>
            <person name="Tully B.J."/>
            <person name="Graham E.D."/>
            <person name="Heidelberg J.F."/>
        </authorList>
    </citation>
    <scope>NUCLEOTIDE SEQUENCE [LARGE SCALE GENOMIC DNA]</scope>
</reference>
<comment type="caution">
    <text evidence="3">The sequence shown here is derived from an EMBL/GenBank/DDBJ whole genome shotgun (WGS) entry which is preliminary data.</text>
</comment>
<keyword evidence="1 3" id="KW-0378">Hydrolase</keyword>
<dbReference type="InterPro" id="IPR029058">
    <property type="entry name" value="AB_hydrolase_fold"/>
</dbReference>
<dbReference type="InterPro" id="IPR050300">
    <property type="entry name" value="GDXG_lipolytic_enzyme"/>
</dbReference>
<dbReference type="PANTHER" id="PTHR48081">
    <property type="entry name" value="AB HYDROLASE SUPERFAMILY PROTEIN C4A8.06C"/>
    <property type="match status" value="1"/>
</dbReference>
<dbReference type="Proteomes" id="UP000226525">
    <property type="component" value="Unassembled WGS sequence"/>
</dbReference>
<evidence type="ECO:0000259" key="2">
    <source>
        <dbReference type="Pfam" id="PF20434"/>
    </source>
</evidence>